<name>B0CYE3_LACBS</name>
<dbReference type="PANTHER" id="PTHR15398">
    <property type="entry name" value="BROMODOMAIN-CONTAINING PROTEIN 8"/>
    <property type="match status" value="1"/>
</dbReference>
<reference evidence="5 6" key="1">
    <citation type="journal article" date="2008" name="Nature">
        <title>The genome of Laccaria bicolor provides insights into mycorrhizal symbiosis.</title>
        <authorList>
            <person name="Martin F."/>
            <person name="Aerts A."/>
            <person name="Ahren D."/>
            <person name="Brun A."/>
            <person name="Danchin E.G.J."/>
            <person name="Duchaussoy F."/>
            <person name="Gibon J."/>
            <person name="Kohler A."/>
            <person name="Lindquist E."/>
            <person name="Pereda V."/>
            <person name="Salamov A."/>
            <person name="Shapiro H.J."/>
            <person name="Wuyts J."/>
            <person name="Blaudez D."/>
            <person name="Buee M."/>
            <person name="Brokstein P."/>
            <person name="Canbaeck B."/>
            <person name="Cohen D."/>
            <person name="Courty P.E."/>
            <person name="Coutinho P.M."/>
            <person name="Delaruelle C."/>
            <person name="Detter J.C."/>
            <person name="Deveau A."/>
            <person name="DiFazio S."/>
            <person name="Duplessis S."/>
            <person name="Fraissinet-Tachet L."/>
            <person name="Lucic E."/>
            <person name="Frey-Klett P."/>
            <person name="Fourrey C."/>
            <person name="Feussner I."/>
            <person name="Gay G."/>
            <person name="Grimwood J."/>
            <person name="Hoegger P.J."/>
            <person name="Jain P."/>
            <person name="Kilaru S."/>
            <person name="Labbe J."/>
            <person name="Lin Y.C."/>
            <person name="Legue V."/>
            <person name="Le Tacon F."/>
            <person name="Marmeisse R."/>
            <person name="Melayah D."/>
            <person name="Montanini B."/>
            <person name="Muratet M."/>
            <person name="Nehls U."/>
            <person name="Niculita-Hirzel H."/>
            <person name="Oudot-Le Secq M.P."/>
            <person name="Peter M."/>
            <person name="Quesneville H."/>
            <person name="Rajashekar B."/>
            <person name="Reich M."/>
            <person name="Rouhier N."/>
            <person name="Schmutz J."/>
            <person name="Yin T."/>
            <person name="Chalot M."/>
            <person name="Henrissat B."/>
            <person name="Kuees U."/>
            <person name="Lucas S."/>
            <person name="Van de Peer Y."/>
            <person name="Podila G.K."/>
            <person name="Polle A."/>
            <person name="Pukkila P.J."/>
            <person name="Richardson P.M."/>
            <person name="Rouze P."/>
            <person name="Sanders I.R."/>
            <person name="Stajich J.E."/>
            <person name="Tunlid A."/>
            <person name="Tuskan G."/>
            <person name="Grigoriev I.V."/>
        </authorList>
    </citation>
    <scope>NUCLEOTIDE SEQUENCE [LARGE SCALE GENOMIC DNA]</scope>
    <source>
        <strain evidence="6">S238N-H82 / ATCC MYA-4686</strain>
    </source>
</reference>
<dbReference type="InParanoid" id="B0CYE3"/>
<evidence type="ECO:0000313" key="6">
    <source>
        <dbReference type="Proteomes" id="UP000001194"/>
    </source>
</evidence>
<gene>
    <name evidence="5" type="primary">BRD16204</name>
    <name evidence="5" type="ORF">LACBIDRAFT_311832</name>
</gene>
<evidence type="ECO:0000313" key="5">
    <source>
        <dbReference type="EMBL" id="EDR12435.1"/>
    </source>
</evidence>
<feature type="compositionally biased region" description="Low complexity" evidence="3">
    <location>
        <begin position="388"/>
        <end position="399"/>
    </location>
</feature>
<organism evidence="6">
    <name type="scientific">Laccaria bicolor (strain S238N-H82 / ATCC MYA-4686)</name>
    <name type="common">Bicoloured deceiver</name>
    <name type="synonym">Laccaria laccata var. bicolor</name>
    <dbReference type="NCBI Taxonomy" id="486041"/>
    <lineage>
        <taxon>Eukaryota</taxon>
        <taxon>Fungi</taxon>
        <taxon>Dikarya</taxon>
        <taxon>Basidiomycota</taxon>
        <taxon>Agaricomycotina</taxon>
        <taxon>Agaricomycetes</taxon>
        <taxon>Agaricomycetidae</taxon>
        <taxon>Agaricales</taxon>
        <taxon>Agaricineae</taxon>
        <taxon>Hydnangiaceae</taxon>
        <taxon>Laccaria</taxon>
    </lineage>
</organism>
<dbReference type="EMBL" id="DS547094">
    <property type="protein sequence ID" value="EDR12435.1"/>
    <property type="molecule type" value="Genomic_DNA"/>
</dbReference>
<dbReference type="Gene3D" id="1.20.920.10">
    <property type="entry name" value="Bromodomain-like"/>
    <property type="match status" value="1"/>
</dbReference>
<sequence length="621" mass="68985">MSVRPTRRGTAQAKQQSSYTQLESLLLAQTVWELGANSESWSNIAKLLSSHPLISRPKSFFTAQSCLAVYERMMKEASLERTDLDAGIHAPQNLALARKHFQLRFSELLHLITVEENNFKSIASEIDDIRAGLHDERIKANLSGVPLEAVKAQAPGVEQTDEIFGGSDLTGVTDSGSSGRDEDNSAISPMPQLPKVHLLDGIDESGRTHGSSEPELRVLTNSTSPLDGSEEAEGLTLAVPSNKPHEAVPAPTMISEQLNVNDAPPELPVDAGMADLFETRNCAEEKQSLIQRQEEEEGDYEVNGEEEEEEVPLEAKVEEEETDHEETKLPPPFTDATETASEDKTTSPPAIIETKMGEVVNFSDLDGPVSEEEPAKAARRSARRRKSSTSSVPPLQTRGSSRRRRQTAESEPSPNEVDSEADIDSEMKIDMLQVEGRHITPMSESARRREGKRKASPLEAVEYQREKKRVREDSEPVDDDESGPSSHNTRTRPIRQGTRTEEQVALKRFQSVIGLLHSQISQHRNGNIFHNPIKNSEAPDYHDIVKRPMDLKTIKTRVKDGLVANSLEFQRDIFLMFANAMMYNRPGSDVHAMAEDMMIESEGHILSFRQTEGYARGANRA</sequence>
<feature type="compositionally biased region" description="Basic and acidic residues" evidence="3">
    <location>
        <begin position="197"/>
        <end position="216"/>
    </location>
</feature>
<dbReference type="GO" id="GO:0035267">
    <property type="term" value="C:NuA4 histone acetyltransferase complex"/>
    <property type="evidence" value="ECO:0007669"/>
    <property type="project" value="TreeGrafter"/>
</dbReference>
<feature type="domain" description="Bromo" evidence="4">
    <location>
        <begin position="521"/>
        <end position="591"/>
    </location>
</feature>
<dbReference type="Pfam" id="PF00439">
    <property type="entry name" value="Bromodomain"/>
    <property type="match status" value="1"/>
</dbReference>
<dbReference type="AlphaFoldDB" id="B0CYE3"/>
<evidence type="ECO:0000256" key="3">
    <source>
        <dbReference type="SAM" id="MobiDB-lite"/>
    </source>
</evidence>
<protein>
    <submittedName>
        <fullName evidence="5">Bromodomain containing protein</fullName>
    </submittedName>
</protein>
<feature type="region of interest" description="Disordered" evidence="3">
    <location>
        <begin position="161"/>
        <end position="233"/>
    </location>
</feature>
<dbReference type="SUPFAM" id="SSF47370">
    <property type="entry name" value="Bromodomain"/>
    <property type="match status" value="1"/>
</dbReference>
<accession>B0CYE3</accession>
<keyword evidence="1 2" id="KW-0103">Bromodomain</keyword>
<dbReference type="HOGENOM" id="CLU_022084_1_0_1"/>
<evidence type="ECO:0000256" key="2">
    <source>
        <dbReference type="PROSITE-ProRule" id="PRU00035"/>
    </source>
</evidence>
<keyword evidence="6" id="KW-1185">Reference proteome</keyword>
<feature type="compositionally biased region" description="Basic and acidic residues" evidence="3">
    <location>
        <begin position="462"/>
        <end position="474"/>
    </location>
</feature>
<dbReference type="PANTHER" id="PTHR15398:SF4">
    <property type="entry name" value="BROMODOMAIN-CONTAINING PROTEIN 8 ISOFORM X1"/>
    <property type="match status" value="1"/>
</dbReference>
<dbReference type="InterPro" id="IPR036427">
    <property type="entry name" value="Bromodomain-like_sf"/>
</dbReference>
<proteinExistence type="predicted"/>
<feature type="compositionally biased region" description="Acidic residues" evidence="3">
    <location>
        <begin position="294"/>
        <end position="324"/>
    </location>
</feature>
<evidence type="ECO:0000256" key="1">
    <source>
        <dbReference type="ARBA" id="ARBA00023117"/>
    </source>
</evidence>
<dbReference type="PRINTS" id="PR00503">
    <property type="entry name" value="BROMODOMAIN"/>
</dbReference>
<dbReference type="STRING" id="486041.B0CYE3"/>
<dbReference type="OrthoDB" id="1742084at2759"/>
<feature type="compositionally biased region" description="Basic residues" evidence="3">
    <location>
        <begin position="377"/>
        <end position="387"/>
    </location>
</feature>
<dbReference type="GeneID" id="6072002"/>
<dbReference type="Proteomes" id="UP000001194">
    <property type="component" value="Unassembled WGS sequence"/>
</dbReference>
<dbReference type="SMART" id="SM00297">
    <property type="entry name" value="BROMO"/>
    <property type="match status" value="1"/>
</dbReference>
<dbReference type="KEGG" id="lbc:LACBIDRAFT_311832"/>
<dbReference type="PROSITE" id="PS50014">
    <property type="entry name" value="BROMODOMAIN_2"/>
    <property type="match status" value="1"/>
</dbReference>
<dbReference type="RefSeq" id="XP_001876699.1">
    <property type="nucleotide sequence ID" value="XM_001876664.1"/>
</dbReference>
<feature type="region of interest" description="Disordered" evidence="3">
    <location>
        <begin position="289"/>
        <end position="499"/>
    </location>
</feature>
<dbReference type="InterPro" id="IPR001487">
    <property type="entry name" value="Bromodomain"/>
</dbReference>
<dbReference type="CDD" id="cd04369">
    <property type="entry name" value="Bromodomain"/>
    <property type="match status" value="1"/>
</dbReference>
<dbReference type="GO" id="GO:0006325">
    <property type="term" value="P:chromatin organization"/>
    <property type="evidence" value="ECO:0007669"/>
    <property type="project" value="UniProtKB-ARBA"/>
</dbReference>
<evidence type="ECO:0000259" key="4">
    <source>
        <dbReference type="PROSITE" id="PS50014"/>
    </source>
</evidence>